<reference evidence="2" key="1">
    <citation type="submission" date="2021-02" db="EMBL/GenBank/DDBJ databases">
        <authorList>
            <person name="Nowell W R."/>
        </authorList>
    </citation>
    <scope>NUCLEOTIDE SEQUENCE</scope>
</reference>
<dbReference type="Proteomes" id="UP000663854">
    <property type="component" value="Unassembled WGS sequence"/>
</dbReference>
<evidence type="ECO:0000313" key="5">
    <source>
        <dbReference type="Proteomes" id="UP000663870"/>
    </source>
</evidence>
<dbReference type="EMBL" id="CAJNOL010003954">
    <property type="protein sequence ID" value="CAF1577840.1"/>
    <property type="molecule type" value="Genomic_DNA"/>
</dbReference>
<proteinExistence type="predicted"/>
<keyword evidence="5" id="KW-1185">Reference proteome</keyword>
<sequence>MSIHLTFDDQSIDEDENLQSTNVLFGQVNSTARLSQAVGTTDIQDIGASDLTNFISGFAASDDIPSDNPPSSSTLGAEILHNAGRQHPSS</sequence>
<comment type="caution">
    <text evidence="2">The sequence shown here is derived from an EMBL/GenBank/DDBJ whole genome shotgun (WGS) entry which is preliminary data.</text>
</comment>
<accession>A0A815E2Y3</accession>
<name>A0A815E2Y3_9BILA</name>
<gene>
    <name evidence="3" type="ORF">JXQ802_LOCUS45892</name>
    <name evidence="2" type="ORF">PYM288_LOCUS30204</name>
</gene>
<protein>
    <submittedName>
        <fullName evidence="2">Uncharacterized protein</fullName>
    </submittedName>
</protein>
<feature type="region of interest" description="Disordered" evidence="1">
    <location>
        <begin position="62"/>
        <end position="90"/>
    </location>
</feature>
<dbReference type="AlphaFoldDB" id="A0A815E2Y3"/>
<evidence type="ECO:0000313" key="2">
    <source>
        <dbReference type="EMBL" id="CAF1306765.1"/>
    </source>
</evidence>
<dbReference type="Proteomes" id="UP000663870">
    <property type="component" value="Unassembled WGS sequence"/>
</dbReference>
<dbReference type="EMBL" id="CAJNOH010002704">
    <property type="protein sequence ID" value="CAF1306765.1"/>
    <property type="molecule type" value="Genomic_DNA"/>
</dbReference>
<evidence type="ECO:0000313" key="3">
    <source>
        <dbReference type="EMBL" id="CAF1577840.1"/>
    </source>
</evidence>
<evidence type="ECO:0000313" key="4">
    <source>
        <dbReference type="Proteomes" id="UP000663854"/>
    </source>
</evidence>
<evidence type="ECO:0000256" key="1">
    <source>
        <dbReference type="SAM" id="MobiDB-lite"/>
    </source>
</evidence>
<organism evidence="2 4">
    <name type="scientific">Rotaria sordida</name>
    <dbReference type="NCBI Taxonomy" id="392033"/>
    <lineage>
        <taxon>Eukaryota</taxon>
        <taxon>Metazoa</taxon>
        <taxon>Spiralia</taxon>
        <taxon>Gnathifera</taxon>
        <taxon>Rotifera</taxon>
        <taxon>Eurotatoria</taxon>
        <taxon>Bdelloidea</taxon>
        <taxon>Philodinida</taxon>
        <taxon>Philodinidae</taxon>
        <taxon>Rotaria</taxon>
    </lineage>
</organism>